<dbReference type="Proteomes" id="UP000281549">
    <property type="component" value="Unassembled WGS sequence"/>
</dbReference>
<name>A0A4V1IZP9_ROZAC</name>
<evidence type="ECO:0000313" key="5">
    <source>
        <dbReference type="Proteomes" id="UP000281549"/>
    </source>
</evidence>
<evidence type="ECO:0000256" key="2">
    <source>
        <dbReference type="SAM" id="MobiDB-lite"/>
    </source>
</evidence>
<evidence type="ECO:0000256" key="3">
    <source>
        <dbReference type="SAM" id="Phobius"/>
    </source>
</evidence>
<keyword evidence="1" id="KW-0175">Coiled coil</keyword>
<organism evidence="4 5">
    <name type="scientific">Rozella allomycis (strain CSF55)</name>
    <dbReference type="NCBI Taxonomy" id="988480"/>
    <lineage>
        <taxon>Eukaryota</taxon>
        <taxon>Fungi</taxon>
        <taxon>Fungi incertae sedis</taxon>
        <taxon>Cryptomycota</taxon>
        <taxon>Cryptomycota incertae sedis</taxon>
        <taxon>Rozella</taxon>
    </lineage>
</organism>
<sequence length="902" mass="105765">SYDEKSNGKQSSRDITDRPSSGPSSESNSIQKKNAEILKLTQEIDILKDANEQMETTIEQLQVAVKELEKVNLDLKEQAIQREDSPEEERVKRDGANNTQKLLDEMNDLRKKNKENEEFVEHLKAQFKIQMAENNKKNNDLQNQLQGIESLVEGIKREYDEFLEVTKLENEAQRSLQTQEYERLKHDYDIIKSNSLNEKRKILAEFQNLLYTLQSNFEEYKSASEFIFNLEITKLEEELVSQALRFEQEMIYLVQAKDKFYTEMMIAKDAKIMNLVEGSDMQSLIQKHEVDLENLRRDHAREMARIRDERESEQKNLVANLTKNNASLEAKCDKLQSQVKSLEQKIRELVNTIEGKNRTIHEKEESKKRSEEEYKIKLDIANQKIETLAQEKEHLRHKIIRMSMDAKGEGENNMENMLKRITRVFISFMNYKETSDLYIQYEKIMKENKNVEELCATLTKKLKERDRYITFLEREVQRRNDEMSNLSQTFERFLLSRTQQKRLESKLKEAKKSKDPKTENEKNNTLPELKLHLDANPKQEEIPVRVQAKLKFQPPKDIRKLSEGTKIEKRTLSVELEQGFAYLKRFNAISKALNTTNFKRYAILSSIDPENENFNILNVIEEKRKNGEEVKIYAESDNQLGVQEMSSTLTKSLTAMIHGPEKHSNLDIMRPLQHEQSHYLPRLNDVSNKWTPKSPYPSMRRFLKHMSRCVINFIIWPYSKIKSFLSSNTKSHSVQSSRIKSIEYLPDYQNVKDEKPPAYRETVMESLADVVQFPIFELDDLPVGPVHEFVLAFAGSILIPIVSIIVIRVLNRSHAMNLGSISALGTFLMIVSTFQDSLMEYFLQLESYQDIMVLRRNFRLIKLVFFFISFMGYIMTVYGFYTYRHARLYAKQLAQNACDYAA</sequence>
<feature type="region of interest" description="Disordered" evidence="2">
    <location>
        <begin position="1"/>
        <end position="34"/>
    </location>
</feature>
<dbReference type="EMBL" id="ML005361">
    <property type="protein sequence ID" value="RKP18819.1"/>
    <property type="molecule type" value="Genomic_DNA"/>
</dbReference>
<protein>
    <submittedName>
        <fullName evidence="4">Uncharacterized protein</fullName>
    </submittedName>
</protein>
<feature type="non-terminal residue" evidence="4">
    <location>
        <position position="1"/>
    </location>
</feature>
<keyword evidence="3" id="KW-0812">Transmembrane</keyword>
<feature type="coiled-coil region" evidence="1">
    <location>
        <begin position="441"/>
        <end position="489"/>
    </location>
</feature>
<accession>A0A4V1IZP9</accession>
<dbReference type="AlphaFoldDB" id="A0A4V1IZP9"/>
<feature type="compositionally biased region" description="Basic and acidic residues" evidence="2">
    <location>
        <begin position="506"/>
        <end position="522"/>
    </location>
</feature>
<evidence type="ECO:0000313" key="4">
    <source>
        <dbReference type="EMBL" id="RKP18819.1"/>
    </source>
</evidence>
<evidence type="ECO:0000256" key="1">
    <source>
        <dbReference type="SAM" id="Coils"/>
    </source>
</evidence>
<proteinExistence type="predicted"/>
<feature type="coiled-coil region" evidence="1">
    <location>
        <begin position="285"/>
        <end position="398"/>
    </location>
</feature>
<keyword evidence="3" id="KW-1133">Transmembrane helix</keyword>
<feature type="transmembrane region" description="Helical" evidence="3">
    <location>
        <begin position="789"/>
        <end position="810"/>
    </location>
</feature>
<feature type="transmembrane region" description="Helical" evidence="3">
    <location>
        <begin position="863"/>
        <end position="883"/>
    </location>
</feature>
<reference evidence="5" key="1">
    <citation type="journal article" date="2018" name="Nat. Microbiol.">
        <title>Leveraging single-cell genomics to expand the fungal tree of life.</title>
        <authorList>
            <person name="Ahrendt S.R."/>
            <person name="Quandt C.A."/>
            <person name="Ciobanu D."/>
            <person name="Clum A."/>
            <person name="Salamov A."/>
            <person name="Andreopoulos B."/>
            <person name="Cheng J.F."/>
            <person name="Woyke T."/>
            <person name="Pelin A."/>
            <person name="Henrissat B."/>
            <person name="Reynolds N.K."/>
            <person name="Benny G.L."/>
            <person name="Smith M.E."/>
            <person name="James T.Y."/>
            <person name="Grigoriev I.V."/>
        </authorList>
    </citation>
    <scope>NUCLEOTIDE SEQUENCE [LARGE SCALE GENOMIC DNA]</scope>
    <source>
        <strain evidence="5">CSF55</strain>
    </source>
</reference>
<feature type="region of interest" description="Disordered" evidence="2">
    <location>
        <begin position="506"/>
        <end position="526"/>
    </location>
</feature>
<feature type="transmembrane region" description="Helical" evidence="3">
    <location>
        <begin position="822"/>
        <end position="843"/>
    </location>
</feature>
<keyword evidence="3" id="KW-0472">Membrane</keyword>
<gene>
    <name evidence="4" type="ORF">ROZALSC1DRAFT_29534</name>
</gene>
<feature type="compositionally biased region" description="Low complexity" evidence="2">
    <location>
        <begin position="20"/>
        <end position="29"/>
    </location>
</feature>
<feature type="compositionally biased region" description="Basic and acidic residues" evidence="2">
    <location>
        <begin position="1"/>
        <end position="17"/>
    </location>
</feature>